<gene>
    <name evidence="4" type="ORF">CORMATOL_01758</name>
</gene>
<dbReference type="InterPro" id="IPR002410">
    <property type="entry name" value="Peptidase_S33"/>
</dbReference>
<dbReference type="PRINTS" id="PR00793">
    <property type="entry name" value="PROAMNOPTASE"/>
</dbReference>
<keyword evidence="2 4" id="KW-0378">Hydrolase</keyword>
<dbReference type="Gene3D" id="3.40.50.1820">
    <property type="entry name" value="alpha/beta hydrolase"/>
    <property type="match status" value="1"/>
</dbReference>
<name>C0E438_9CORY</name>
<feature type="domain" description="AB hydrolase-1" evidence="3">
    <location>
        <begin position="49"/>
        <end position="190"/>
    </location>
</feature>
<dbReference type="PANTHER" id="PTHR43248">
    <property type="entry name" value="2-SUCCINYL-6-HYDROXY-2,4-CYCLOHEXADIENE-1-CARBOXYLATE SYNTHASE"/>
    <property type="match status" value="1"/>
</dbReference>
<dbReference type="AlphaFoldDB" id="C0E438"/>
<dbReference type="ESTHER" id="9cory-c0e438">
    <property type="family name" value="Proline_iminopeptidase"/>
</dbReference>
<evidence type="ECO:0000256" key="2">
    <source>
        <dbReference type="ARBA" id="ARBA00022801"/>
    </source>
</evidence>
<protein>
    <submittedName>
        <fullName evidence="4">Hydrolase, alpha/beta domain protein</fullName>
    </submittedName>
</protein>
<evidence type="ECO:0000256" key="1">
    <source>
        <dbReference type="ARBA" id="ARBA00010088"/>
    </source>
</evidence>
<dbReference type="SUPFAM" id="SSF53474">
    <property type="entry name" value="alpha/beta-Hydrolases"/>
    <property type="match status" value="1"/>
</dbReference>
<comment type="caution">
    <text evidence="4">The sequence shown here is derived from an EMBL/GenBank/DDBJ whole genome shotgun (WGS) entry which is preliminary data.</text>
</comment>
<dbReference type="InterPro" id="IPR000073">
    <property type="entry name" value="AB_hydrolase_1"/>
</dbReference>
<dbReference type="Pfam" id="PF00561">
    <property type="entry name" value="Abhydrolase_1"/>
    <property type="match status" value="1"/>
</dbReference>
<evidence type="ECO:0000259" key="3">
    <source>
        <dbReference type="Pfam" id="PF00561"/>
    </source>
</evidence>
<dbReference type="GO" id="GO:0006508">
    <property type="term" value="P:proteolysis"/>
    <property type="evidence" value="ECO:0007669"/>
    <property type="project" value="InterPro"/>
</dbReference>
<dbReference type="InterPro" id="IPR051601">
    <property type="entry name" value="Serine_prot/Carboxylest_S33"/>
</dbReference>
<proteinExistence type="inferred from homology"/>
<comment type="similarity">
    <text evidence="1">Belongs to the peptidase S33 family.</text>
</comment>
<dbReference type="HOGENOM" id="CLU_024518_2_0_11"/>
<dbReference type="RefSeq" id="WP_005521544.1">
    <property type="nucleotide sequence ID" value="NZ_EQ973329.1"/>
</dbReference>
<dbReference type="EMBL" id="ACEB01000023">
    <property type="protein sequence ID" value="EEG26635.1"/>
    <property type="molecule type" value="Genomic_DNA"/>
</dbReference>
<dbReference type="InterPro" id="IPR029058">
    <property type="entry name" value="AB_hydrolase_fold"/>
</dbReference>
<organism evidence="4 5">
    <name type="scientific">Corynebacterium matruchotii ATCC 33806</name>
    <dbReference type="NCBI Taxonomy" id="566549"/>
    <lineage>
        <taxon>Bacteria</taxon>
        <taxon>Bacillati</taxon>
        <taxon>Actinomycetota</taxon>
        <taxon>Actinomycetes</taxon>
        <taxon>Mycobacteriales</taxon>
        <taxon>Corynebacteriaceae</taxon>
        <taxon>Corynebacterium</taxon>
    </lineage>
</organism>
<dbReference type="Proteomes" id="UP000006247">
    <property type="component" value="Unassembled WGS sequence"/>
</dbReference>
<sequence>MLTSTPPVRHFGHTIIEHRLPVPWDPASPDDTFELFAREVYADGGAENPPLVFFQGGPGFPAIRPYGATGWFGELLQHYRVILLDQRGTGNSHRIDAAGDPQDRALERLAVLRQDYIVEDAEALRRALGIEKWALFGQSFGGFCITAYLSAYPESVTEAFLTGGLPTITDPVDDVYRATYTKLTFRQEQFFTQVPWANDRIREIAYHLDNSDETLPTGERLSSRRFRTIGINLGRGDGYLSLAYLLENPFVTVKGVKRLRRDFLASVGSQVSFEGAPLYAAIHESIYGGVGGTAPTNWSAHRIREEIAGYEENADPRTADKFYLTGEHIYPWQFTEDPALRPFAESAEQLAQHGWRRSPYDADTLGSAASPTAAAAVYVDDVFVPFELSMATAHAYRDVRPHITNFYQHDGIGFGGAEILGILRDKVRDH</sequence>
<dbReference type="GO" id="GO:0004177">
    <property type="term" value="F:aminopeptidase activity"/>
    <property type="evidence" value="ECO:0007669"/>
    <property type="project" value="UniProtKB-EC"/>
</dbReference>
<accession>C0E438</accession>
<reference evidence="4 5" key="1">
    <citation type="submission" date="2009-01" db="EMBL/GenBank/DDBJ databases">
        <authorList>
            <person name="Fulton L."/>
            <person name="Clifton S."/>
            <person name="Chinwalla A.T."/>
            <person name="Mitreva M."/>
            <person name="Sodergren E."/>
            <person name="Weinstock G."/>
            <person name="Clifton S."/>
            <person name="Dooling D.J."/>
            <person name="Fulton B."/>
            <person name="Minx P."/>
            <person name="Pepin K.H."/>
            <person name="Johnson M."/>
            <person name="Bhonagiri V."/>
            <person name="Nash W.E."/>
            <person name="Mardis E.R."/>
            <person name="Wilson R.K."/>
        </authorList>
    </citation>
    <scope>NUCLEOTIDE SEQUENCE [LARGE SCALE GENOMIC DNA]</scope>
    <source>
        <strain evidence="4 5">ATCC 33806</strain>
    </source>
</reference>
<evidence type="ECO:0000313" key="5">
    <source>
        <dbReference type="Proteomes" id="UP000006247"/>
    </source>
</evidence>
<evidence type="ECO:0000313" key="4">
    <source>
        <dbReference type="EMBL" id="EEG26635.1"/>
    </source>
</evidence>
<dbReference type="PANTHER" id="PTHR43248:SF2">
    <property type="entry name" value="PROLYL AMINOPEPTIDASE"/>
    <property type="match status" value="1"/>
</dbReference>